<feature type="domain" description="LysR substrate-binding" evidence="1">
    <location>
        <begin position="2"/>
        <end position="52"/>
    </location>
</feature>
<reference evidence="2" key="1">
    <citation type="submission" date="2019-08" db="EMBL/GenBank/DDBJ databases">
        <authorList>
            <person name="Kucharzyk K."/>
            <person name="Murdoch R.W."/>
            <person name="Higgins S."/>
            <person name="Loffler F."/>
        </authorList>
    </citation>
    <scope>NUCLEOTIDE SEQUENCE</scope>
</reference>
<proteinExistence type="predicted"/>
<dbReference type="SUPFAM" id="SSF53850">
    <property type="entry name" value="Periplasmic binding protein-like II"/>
    <property type="match status" value="1"/>
</dbReference>
<accession>A0A645GMX0</accession>
<sequence>MSKLAVQNEVNHHQLAIIPVKGLDFKRQFCMTYHKNKYITPVMEQFMALCRRFDD</sequence>
<protein>
    <recommendedName>
        <fullName evidence="1">LysR substrate-binding domain-containing protein</fullName>
    </recommendedName>
</protein>
<comment type="caution">
    <text evidence="2">The sequence shown here is derived from an EMBL/GenBank/DDBJ whole genome shotgun (WGS) entry which is preliminary data.</text>
</comment>
<organism evidence="2">
    <name type="scientific">bioreactor metagenome</name>
    <dbReference type="NCBI Taxonomy" id="1076179"/>
    <lineage>
        <taxon>unclassified sequences</taxon>
        <taxon>metagenomes</taxon>
        <taxon>ecological metagenomes</taxon>
    </lineage>
</organism>
<dbReference type="Pfam" id="PF03466">
    <property type="entry name" value="LysR_substrate"/>
    <property type="match status" value="1"/>
</dbReference>
<dbReference type="EMBL" id="VSSQ01074403">
    <property type="protein sequence ID" value="MPN25284.1"/>
    <property type="molecule type" value="Genomic_DNA"/>
</dbReference>
<dbReference type="InterPro" id="IPR005119">
    <property type="entry name" value="LysR_subst-bd"/>
</dbReference>
<name>A0A645GMX0_9ZZZZ</name>
<evidence type="ECO:0000259" key="1">
    <source>
        <dbReference type="Pfam" id="PF03466"/>
    </source>
</evidence>
<evidence type="ECO:0000313" key="2">
    <source>
        <dbReference type="EMBL" id="MPN25284.1"/>
    </source>
</evidence>
<dbReference type="AlphaFoldDB" id="A0A645GMX0"/>
<gene>
    <name evidence="2" type="ORF">SDC9_172691</name>
</gene>